<dbReference type="InParanoid" id="A0A5C3PW02"/>
<name>A0A5C3PW02_9APHY</name>
<dbReference type="InterPro" id="IPR014752">
    <property type="entry name" value="Arrestin-like_C"/>
</dbReference>
<dbReference type="Proteomes" id="UP000308197">
    <property type="component" value="Unassembled WGS sequence"/>
</dbReference>
<proteinExistence type="predicted"/>
<dbReference type="EMBL" id="ML210978">
    <property type="protein sequence ID" value="TFK93702.1"/>
    <property type="molecule type" value="Genomic_DNA"/>
</dbReference>
<keyword evidence="3" id="KW-1185">Reference proteome</keyword>
<dbReference type="Gene3D" id="2.60.40.640">
    <property type="match status" value="1"/>
</dbReference>
<dbReference type="AlphaFoldDB" id="A0A5C3PW02"/>
<protein>
    <recommendedName>
        <fullName evidence="4">Arrestin-like N-terminal domain-containing protein</fullName>
    </recommendedName>
</protein>
<evidence type="ECO:0000256" key="1">
    <source>
        <dbReference type="SAM" id="MobiDB-lite"/>
    </source>
</evidence>
<evidence type="ECO:0008006" key="4">
    <source>
        <dbReference type="Google" id="ProtNLM"/>
    </source>
</evidence>
<evidence type="ECO:0000313" key="2">
    <source>
        <dbReference type="EMBL" id="TFK93702.1"/>
    </source>
</evidence>
<sequence>MDARSVPPVDDDLPPPPPVGSETDSELPGYTHRSQEEFVQQEYQLEDSKGRPWIWLRVKSRAKEGKVLPLFYDRDTIAGTVQVDFDKAGGAKTVVLSVLAGVTAVGQDEIRFLDLNTVLWSSKTAPSKPTGKQSWPFSITLPTDTNIISERGKNQHTDRYPLPPSFSERASPAYIDYRLVVTVKRSSFRVNQMLTTNFAYVPLTRAQPPSALRQLAYREGSSLVGPQDDPQGWKVLPAVKVVGTVFDARKVEFECTLAVATPLIFPLGSPIPLTLSLKGSDEQALDLLAAPSAIRVILSRFRLVGSHATSDDIDGGRSNNSFTDICGSAYFWLSEEGAPEPGTRVLQGELEVKKSLKVGFVFSRFSVRYVLALLQFQAPGWAPASPSGSSGSSAKEPLVVQPITLASVNAVGVVPRSYAPPGYVENHEADYNTAVGYLENGNQRFLHHHGFA</sequence>
<gene>
    <name evidence="2" type="ORF">K466DRAFT_580757</name>
</gene>
<dbReference type="STRING" id="1314778.A0A5C3PW02"/>
<evidence type="ECO:0000313" key="3">
    <source>
        <dbReference type="Proteomes" id="UP000308197"/>
    </source>
</evidence>
<accession>A0A5C3PW02</accession>
<organism evidence="2 3">
    <name type="scientific">Polyporus arcularius HHB13444</name>
    <dbReference type="NCBI Taxonomy" id="1314778"/>
    <lineage>
        <taxon>Eukaryota</taxon>
        <taxon>Fungi</taxon>
        <taxon>Dikarya</taxon>
        <taxon>Basidiomycota</taxon>
        <taxon>Agaricomycotina</taxon>
        <taxon>Agaricomycetes</taxon>
        <taxon>Polyporales</taxon>
        <taxon>Polyporaceae</taxon>
        <taxon>Polyporus</taxon>
    </lineage>
</organism>
<reference evidence="2 3" key="1">
    <citation type="journal article" date="2019" name="Nat. Ecol. Evol.">
        <title>Megaphylogeny resolves global patterns of mushroom evolution.</title>
        <authorList>
            <person name="Varga T."/>
            <person name="Krizsan K."/>
            <person name="Foldi C."/>
            <person name="Dima B."/>
            <person name="Sanchez-Garcia M."/>
            <person name="Sanchez-Ramirez S."/>
            <person name="Szollosi G.J."/>
            <person name="Szarkandi J.G."/>
            <person name="Papp V."/>
            <person name="Albert L."/>
            <person name="Andreopoulos W."/>
            <person name="Angelini C."/>
            <person name="Antonin V."/>
            <person name="Barry K.W."/>
            <person name="Bougher N.L."/>
            <person name="Buchanan P."/>
            <person name="Buyck B."/>
            <person name="Bense V."/>
            <person name="Catcheside P."/>
            <person name="Chovatia M."/>
            <person name="Cooper J."/>
            <person name="Damon W."/>
            <person name="Desjardin D."/>
            <person name="Finy P."/>
            <person name="Geml J."/>
            <person name="Haridas S."/>
            <person name="Hughes K."/>
            <person name="Justo A."/>
            <person name="Karasinski D."/>
            <person name="Kautmanova I."/>
            <person name="Kiss B."/>
            <person name="Kocsube S."/>
            <person name="Kotiranta H."/>
            <person name="LaButti K.M."/>
            <person name="Lechner B.E."/>
            <person name="Liimatainen K."/>
            <person name="Lipzen A."/>
            <person name="Lukacs Z."/>
            <person name="Mihaltcheva S."/>
            <person name="Morgado L.N."/>
            <person name="Niskanen T."/>
            <person name="Noordeloos M.E."/>
            <person name="Ohm R.A."/>
            <person name="Ortiz-Santana B."/>
            <person name="Ovrebo C."/>
            <person name="Racz N."/>
            <person name="Riley R."/>
            <person name="Savchenko A."/>
            <person name="Shiryaev A."/>
            <person name="Soop K."/>
            <person name="Spirin V."/>
            <person name="Szebenyi C."/>
            <person name="Tomsovsky M."/>
            <person name="Tulloss R.E."/>
            <person name="Uehling J."/>
            <person name="Grigoriev I.V."/>
            <person name="Vagvolgyi C."/>
            <person name="Papp T."/>
            <person name="Martin F.M."/>
            <person name="Miettinen O."/>
            <person name="Hibbett D.S."/>
            <person name="Nagy L.G."/>
        </authorList>
    </citation>
    <scope>NUCLEOTIDE SEQUENCE [LARGE SCALE GENOMIC DNA]</scope>
    <source>
        <strain evidence="2 3">HHB13444</strain>
    </source>
</reference>
<feature type="region of interest" description="Disordered" evidence="1">
    <location>
        <begin position="1"/>
        <end position="31"/>
    </location>
</feature>